<keyword evidence="3" id="KW-1003">Cell membrane</keyword>
<evidence type="ECO:0000256" key="5">
    <source>
        <dbReference type="ARBA" id="ARBA00022741"/>
    </source>
</evidence>
<dbReference type="Gene3D" id="2.40.50.910">
    <property type="entry name" value="Type VII secretion system EccB, repeat 3 domain"/>
    <property type="match status" value="1"/>
</dbReference>
<reference evidence="12" key="2">
    <citation type="submission" date="2016-04" db="EMBL/GenBank/DDBJ databases">
        <title>Complete Genome and Plasmid Sequences for Rhodococcus fascians D188 and Draft Sequences for Rhodococcus spp. Isolates PBTS 1 and PBTS 2.</title>
        <authorList>
            <person name="Stamer R."/>
            <person name="Vereecke D."/>
            <person name="Zhang Y."/>
            <person name="Schilkey F."/>
            <person name="Devitt N."/>
            <person name="Randall J."/>
        </authorList>
    </citation>
    <scope>NUCLEOTIDE SEQUENCE [LARGE SCALE GENOMIC DNA]</scope>
    <source>
        <strain evidence="12">PBTS2</strain>
    </source>
</reference>
<dbReference type="NCBIfam" id="TIGR03919">
    <property type="entry name" value="T7SS_EccB"/>
    <property type="match status" value="1"/>
</dbReference>
<organism evidence="11 12">
    <name type="scientific">Rhodococcoides fascians</name>
    <name type="common">Rhodococcus fascians</name>
    <dbReference type="NCBI Taxonomy" id="1828"/>
    <lineage>
        <taxon>Bacteria</taxon>
        <taxon>Bacillati</taxon>
        <taxon>Actinomycetota</taxon>
        <taxon>Actinomycetes</taxon>
        <taxon>Mycobacteriales</taxon>
        <taxon>Nocardiaceae</taxon>
        <taxon>Rhodococcoides</taxon>
    </lineage>
</organism>
<evidence type="ECO:0000256" key="10">
    <source>
        <dbReference type="SAM" id="Phobius"/>
    </source>
</evidence>
<evidence type="ECO:0000256" key="9">
    <source>
        <dbReference type="ARBA" id="ARBA00023136"/>
    </source>
</evidence>
<evidence type="ECO:0000256" key="3">
    <source>
        <dbReference type="ARBA" id="ARBA00022475"/>
    </source>
</evidence>
<keyword evidence="5" id="KW-0547">Nucleotide-binding</keyword>
<keyword evidence="6" id="KW-0378">Hydrolase</keyword>
<dbReference type="GO" id="GO:0005524">
    <property type="term" value="F:ATP binding"/>
    <property type="evidence" value="ECO:0007669"/>
    <property type="project" value="UniProtKB-KW"/>
</dbReference>
<keyword evidence="7" id="KW-0067">ATP-binding</keyword>
<proteinExistence type="inferred from homology"/>
<dbReference type="PANTHER" id="PTHR40765">
    <property type="entry name" value="ESX-2 SECRETION SYSTEM ATPASE ECCB2"/>
    <property type="match status" value="1"/>
</dbReference>
<dbReference type="KEGG" id="rhs:A3Q41_03196"/>
<name>A0A143QQ11_RHOFA</name>
<dbReference type="AlphaFoldDB" id="A0A143QQ11"/>
<evidence type="ECO:0000256" key="7">
    <source>
        <dbReference type="ARBA" id="ARBA00022840"/>
    </source>
</evidence>
<protein>
    <submittedName>
        <fullName evidence="11">ESX-3 secretion system protein eccB3</fullName>
    </submittedName>
</protein>
<comment type="subcellular location">
    <subcellularLocation>
        <location evidence="1">Cell membrane</location>
        <topology evidence="1">Single-pass membrane protein</topology>
    </subcellularLocation>
</comment>
<dbReference type="InterPro" id="IPR044857">
    <property type="entry name" value="T7SS_EccB_R1"/>
</dbReference>
<dbReference type="InterPro" id="IPR042485">
    <property type="entry name" value="T7SS_EccB_R3"/>
</dbReference>
<evidence type="ECO:0000313" key="11">
    <source>
        <dbReference type="EMBL" id="AMY24487.1"/>
    </source>
</evidence>
<dbReference type="OrthoDB" id="3847604at2"/>
<evidence type="ECO:0000313" key="12">
    <source>
        <dbReference type="Proteomes" id="UP000076038"/>
    </source>
</evidence>
<dbReference type="GO" id="GO:0016787">
    <property type="term" value="F:hydrolase activity"/>
    <property type="evidence" value="ECO:0007669"/>
    <property type="project" value="UniProtKB-KW"/>
</dbReference>
<gene>
    <name evidence="11" type="primary">eccB3</name>
    <name evidence="11" type="ORF">A3Q41_03196</name>
</gene>
<dbReference type="PANTHER" id="PTHR40765:SF2">
    <property type="entry name" value="ESX-2 SECRETION SYSTEM ATPASE ECCB2"/>
    <property type="match status" value="1"/>
</dbReference>
<sequence>MASTPTTKWQVGGYRFLVRRMEHALIRRDARMLHDPMKSQSRALMVGVVVACVGLAGCAALALFRPQDKIGDASIVVGKESAAMFVSVDGVFHPVLNLASARLIVGRPDNPVTVKESELASRPRGALVGIPGAPSALPHDPNGEAESWTVCDTVDPIAGVTSTTVIVGEPRYGENAAALGPSEAFLWTSGGAAYLVHDGTKSPVDLADRAVVRALGLEDATPTPVSAGLLNAVPQSPAVTAPFIARAGEIPAYPFDNRPIGSVVKVAGRDVRYYVVLEDGIQAISETAALLVKFADSQGSPDIAAVNPDVLADAPKTMSGLDVSTFPPTTPDIVDSGQRPVGCLTWSPLDVADGGPTAQLVESAGRSLPLDTTASPVELAQADGGGDAVDQVHLSPGSGGFVRSTGISTASTRQDGVFFVADTGVRYGVEGADAASALGFGLPAPAPWQILQLLGSGPTLGRGQALTMHDGVAADPQAAALPSK</sequence>
<accession>A0A143QQ11</accession>
<keyword evidence="8 10" id="KW-1133">Transmembrane helix</keyword>
<evidence type="ECO:0000256" key="4">
    <source>
        <dbReference type="ARBA" id="ARBA00022692"/>
    </source>
</evidence>
<dbReference type="Gene3D" id="3.30.2390.20">
    <property type="entry name" value="Type VII secretion system EccB, repeat 1 domain"/>
    <property type="match status" value="1"/>
</dbReference>
<keyword evidence="4 10" id="KW-0812">Transmembrane</keyword>
<reference evidence="11 12" key="1">
    <citation type="journal article" date="2016" name="Genome Announc.">
        <title>Complete Genome and Plasmid Sequences for Rhodococcus fascians D188 and Draft Sequences for Rhodococcus Isolates PBTS 1 and PBTS 2.</title>
        <authorList>
            <person name="Stamler R.A."/>
            <person name="Vereecke D."/>
            <person name="Zhang Y."/>
            <person name="Schilkey F."/>
            <person name="Devitt N."/>
            <person name="Randall J.J."/>
        </authorList>
    </citation>
    <scope>NUCLEOTIDE SEQUENCE [LARGE SCALE GENOMIC DNA]</scope>
    <source>
        <strain evidence="11 12">PBTS2</strain>
    </source>
</reference>
<dbReference type="PATRIC" id="fig|1653479.3.peg.3237"/>
<feature type="transmembrane region" description="Helical" evidence="10">
    <location>
        <begin position="43"/>
        <end position="64"/>
    </location>
</feature>
<evidence type="ECO:0000256" key="8">
    <source>
        <dbReference type="ARBA" id="ARBA00022989"/>
    </source>
</evidence>
<evidence type="ECO:0000256" key="1">
    <source>
        <dbReference type="ARBA" id="ARBA00004162"/>
    </source>
</evidence>
<evidence type="ECO:0000256" key="2">
    <source>
        <dbReference type="ARBA" id="ARBA00008149"/>
    </source>
</evidence>
<dbReference type="RefSeq" id="WP_048319907.1">
    <property type="nucleotide sequence ID" value="NZ_CP015220.1"/>
</dbReference>
<keyword evidence="12" id="KW-1185">Reference proteome</keyword>
<keyword evidence="9 10" id="KW-0472">Membrane</keyword>
<dbReference type="Proteomes" id="UP000076038">
    <property type="component" value="Chromosome"/>
</dbReference>
<dbReference type="InterPro" id="IPR007795">
    <property type="entry name" value="T7SS_EccB"/>
</dbReference>
<dbReference type="GO" id="GO:0005576">
    <property type="term" value="C:extracellular region"/>
    <property type="evidence" value="ECO:0007669"/>
    <property type="project" value="TreeGrafter"/>
</dbReference>
<comment type="similarity">
    <text evidence="2">Belongs to the EccB family.</text>
</comment>
<dbReference type="EMBL" id="CP015220">
    <property type="protein sequence ID" value="AMY24487.1"/>
    <property type="molecule type" value="Genomic_DNA"/>
</dbReference>
<dbReference type="GO" id="GO:0005886">
    <property type="term" value="C:plasma membrane"/>
    <property type="evidence" value="ECO:0007669"/>
    <property type="project" value="UniProtKB-SubCell"/>
</dbReference>
<evidence type="ECO:0000256" key="6">
    <source>
        <dbReference type="ARBA" id="ARBA00022801"/>
    </source>
</evidence>
<dbReference type="Pfam" id="PF05108">
    <property type="entry name" value="T7SS_ESX1_EccB"/>
    <property type="match status" value="1"/>
</dbReference>